<proteinExistence type="predicted"/>
<name>A0A516GFR4_9MICO</name>
<dbReference type="KEGG" id="orz:FNH13_10845"/>
<sequence>MWSHGGGAGSSRVGQVIRWREGVVVGERARWGDAVEVEVRLHAPERAASTAAGAASTAAGASPDRVVRAVAYVSVTGDPLVGDRVLLNTNALDNDLGTGGVAMVVALPDRLPPDTRDAADPDGAGHLVKARYTPLQTMVFGADEQDSPHHAALAEADDLGGMPVVAADLHSSLPAVLAGLRAEAPDARVAYLMTDGGALPAAFSRTSTTLRDAGWLAAVISCGQAYGGDLEAVNTFSGLLAARHVVEADVVILSQGPGNLGTGTRWGFSGVSAGEALNAAAVLGGRGVAALRVSGADPRPRHRGISHHSRTAYGQVLNRPADVPVPALRDHPGIPAELADLVARQADDLLTAPHLTRHDIDLTSLLDALEASPVRLSTMGRGLDADPAAFLAAAAAGRHAATLVVR</sequence>
<evidence type="ECO:0000313" key="2">
    <source>
        <dbReference type="Proteomes" id="UP000315395"/>
    </source>
</evidence>
<keyword evidence="2" id="KW-1185">Reference proteome</keyword>
<evidence type="ECO:0000313" key="1">
    <source>
        <dbReference type="EMBL" id="QDO90363.1"/>
    </source>
</evidence>
<dbReference type="Pfam" id="PF12982">
    <property type="entry name" value="DUF3866"/>
    <property type="match status" value="1"/>
</dbReference>
<dbReference type="Proteomes" id="UP000315395">
    <property type="component" value="Chromosome"/>
</dbReference>
<protein>
    <submittedName>
        <fullName evidence="1">DUF3866 family protein</fullName>
    </submittedName>
</protein>
<dbReference type="AlphaFoldDB" id="A0A516GFR4"/>
<dbReference type="EMBL" id="CP041616">
    <property type="protein sequence ID" value="QDO90363.1"/>
    <property type="molecule type" value="Genomic_DNA"/>
</dbReference>
<reference evidence="1 2" key="1">
    <citation type="submission" date="2019-07" db="EMBL/GenBank/DDBJ databases">
        <title>complete genome sequencing of Ornithinimicrobium sp. H23M54.</title>
        <authorList>
            <person name="Bae J.-W."/>
            <person name="Lee S.-Y."/>
        </authorList>
    </citation>
    <scope>NUCLEOTIDE SEQUENCE [LARGE SCALE GENOMIC DNA]</scope>
    <source>
        <strain evidence="1 2">H23M54</strain>
    </source>
</reference>
<gene>
    <name evidence="1" type="ORF">FNH13_10845</name>
</gene>
<accession>A0A516GFR4</accession>
<dbReference type="OrthoDB" id="3401376at2"/>
<organism evidence="1 2">
    <name type="scientific">Ornithinimicrobium ciconiae</name>
    <dbReference type="NCBI Taxonomy" id="2594265"/>
    <lineage>
        <taxon>Bacteria</taxon>
        <taxon>Bacillati</taxon>
        <taxon>Actinomycetota</taxon>
        <taxon>Actinomycetes</taxon>
        <taxon>Micrococcales</taxon>
        <taxon>Ornithinimicrobiaceae</taxon>
        <taxon>Ornithinimicrobium</taxon>
    </lineage>
</organism>
<dbReference type="InterPro" id="IPR024479">
    <property type="entry name" value="DUF3866"/>
</dbReference>